<comment type="caution">
    <text evidence="1">The sequence shown here is derived from an EMBL/GenBank/DDBJ whole genome shotgun (WGS) entry which is preliminary data.</text>
</comment>
<dbReference type="HOGENOM" id="CLU_3169139_0_0_11"/>
<name>A0A066YHD2_9ACTN</name>
<reference evidence="1 2" key="1">
    <citation type="submission" date="2014-05" db="EMBL/GenBank/DDBJ databases">
        <title>Draft Genome Sequence of Kitasatospora cheerisanensis KCTC 2395.</title>
        <authorList>
            <person name="Nam D.H."/>
        </authorList>
    </citation>
    <scope>NUCLEOTIDE SEQUENCE [LARGE SCALE GENOMIC DNA]</scope>
    <source>
        <strain evidence="1 2">KCTC 2395</strain>
    </source>
</reference>
<organism evidence="1 2">
    <name type="scientific">Kitasatospora cheerisanensis KCTC 2395</name>
    <dbReference type="NCBI Taxonomy" id="1348663"/>
    <lineage>
        <taxon>Bacteria</taxon>
        <taxon>Bacillati</taxon>
        <taxon>Actinomycetota</taxon>
        <taxon>Actinomycetes</taxon>
        <taxon>Kitasatosporales</taxon>
        <taxon>Streptomycetaceae</taxon>
        <taxon>Kitasatospora</taxon>
    </lineage>
</organism>
<sequence length="47" mass="4702">MARSLRKPDVVERALTAGFGREVSLVGEVGAAVVTPGRSASSSGGLC</sequence>
<proteinExistence type="predicted"/>
<dbReference type="AlphaFoldDB" id="A0A066YHD2"/>
<gene>
    <name evidence="1" type="ORF">KCH_73930</name>
</gene>
<accession>A0A066YHD2</accession>
<evidence type="ECO:0000313" key="1">
    <source>
        <dbReference type="EMBL" id="KDN80903.1"/>
    </source>
</evidence>
<evidence type="ECO:0000313" key="2">
    <source>
        <dbReference type="Proteomes" id="UP000027178"/>
    </source>
</evidence>
<dbReference type="EMBL" id="JNBY01000159">
    <property type="protein sequence ID" value="KDN80903.1"/>
    <property type="molecule type" value="Genomic_DNA"/>
</dbReference>
<dbReference type="Proteomes" id="UP000027178">
    <property type="component" value="Unassembled WGS sequence"/>
</dbReference>
<protein>
    <submittedName>
        <fullName evidence="1">Uncharacterized protein</fullName>
    </submittedName>
</protein>
<keyword evidence="2" id="KW-1185">Reference proteome</keyword>